<evidence type="ECO:0000256" key="1">
    <source>
        <dbReference type="SAM" id="MobiDB-lite"/>
    </source>
</evidence>
<protein>
    <submittedName>
        <fullName evidence="2">Uncharacterized protein</fullName>
    </submittedName>
</protein>
<name>A0A9W8LE99_9FUNG</name>
<accession>A0A9W8LE99</accession>
<dbReference type="AlphaFoldDB" id="A0A9W8LE99"/>
<dbReference type="EMBL" id="JANBUM010000459">
    <property type="protein sequence ID" value="KAJ2776854.1"/>
    <property type="molecule type" value="Genomic_DNA"/>
</dbReference>
<comment type="caution">
    <text evidence="2">The sequence shown here is derived from an EMBL/GenBank/DDBJ whole genome shotgun (WGS) entry which is preliminary data.</text>
</comment>
<proteinExistence type="predicted"/>
<gene>
    <name evidence="2" type="ORF">GGI15_004706</name>
</gene>
<dbReference type="OrthoDB" id="5595818at2759"/>
<dbReference type="Proteomes" id="UP001140172">
    <property type="component" value="Unassembled WGS sequence"/>
</dbReference>
<feature type="region of interest" description="Disordered" evidence="1">
    <location>
        <begin position="22"/>
        <end position="43"/>
    </location>
</feature>
<evidence type="ECO:0000313" key="2">
    <source>
        <dbReference type="EMBL" id="KAJ2776854.1"/>
    </source>
</evidence>
<organism evidence="2 3">
    <name type="scientific">Coemansia interrupta</name>
    <dbReference type="NCBI Taxonomy" id="1126814"/>
    <lineage>
        <taxon>Eukaryota</taxon>
        <taxon>Fungi</taxon>
        <taxon>Fungi incertae sedis</taxon>
        <taxon>Zoopagomycota</taxon>
        <taxon>Kickxellomycotina</taxon>
        <taxon>Kickxellomycetes</taxon>
        <taxon>Kickxellales</taxon>
        <taxon>Kickxellaceae</taxon>
        <taxon>Coemansia</taxon>
    </lineage>
</organism>
<reference evidence="2" key="1">
    <citation type="submission" date="2022-07" db="EMBL/GenBank/DDBJ databases">
        <title>Phylogenomic reconstructions and comparative analyses of Kickxellomycotina fungi.</title>
        <authorList>
            <person name="Reynolds N.K."/>
            <person name="Stajich J.E."/>
            <person name="Barry K."/>
            <person name="Grigoriev I.V."/>
            <person name="Crous P."/>
            <person name="Smith M.E."/>
        </authorList>
    </citation>
    <scope>NUCLEOTIDE SEQUENCE</scope>
    <source>
        <strain evidence="2">BCRC 34489</strain>
    </source>
</reference>
<sequence length="911" mass="96859">MMQLRALVRTPAALRGLRRPAAHVRTPPPTHTHTRLQTRQQPPHAIWQQTRAYTATIPPAEPTAGMRHQALASLTACVDAGDILGTYRVAHAMRSTSLLATPQGHATQHVLQDALVTGHLTRAVAQHHDWEESASLVDLIVEMRPVGLGRQPRDARFVRTGKAAGQADAGAAGRLAGAVLSARYGGLPERRLAGLTAQQILADYDVPEGQRRVLRLRAEGFASRGRGLRRLLAGMGELQADERFEAGVAHARCLNLPEAEALLSPHLAAPETPQGREALAALALCVAETGDLRRALQMAEAVGPGEEALRLRLWIARAGALAVVPRRPFSQPFHTLASAHRSSVYVDGLAGLVERAFGECREGVRLAEAGVGRRLEKLVFSAECADALAAQMAAQGVTRDSPCAAALAHAFGSAPLRQFLWAQQFDATLLLHPLRKQRLMLSHVDHACSVVPGYFPSAADLQPALVGCLPPGVWTQEPRGNFRDDAAFEAADGFLLSGERTLVDPAALNLLAKAQAVLRDGRLGRAGHAHVLVLCTWLLVAHGDVRGALGMARRALAAAPVALEDGALALRHVRSPAFFSALLPALSTARPLAAYALAHVLPHLPSTLSPRLASAVLRCCATARNASVALDVVRRLPSAPSAKVRELLVRALLRGGHVRAGLGELRSLCYGARGTAPGDWTFAVVVGVLAEARGSVRGAEHAFDAWVRVAGHQGRVGAALAEHYAAVGITRDARVTLAKSPFVPPSGGSPEEALASLGDPSVPRRFAERGFLRLSELRVVVALVCGYVRCGLGERAGLWEAWLVGALCGGRLRVRPEVVACLARVQRRRVAAGRAEDVRACLALMVAVDCAVGGRLADRPSLRVNQEKVFGALGERARADPSMLTVIADYLAHAGAPHLLRHIVDTGMDPN</sequence>
<keyword evidence="3" id="KW-1185">Reference proteome</keyword>
<evidence type="ECO:0000313" key="3">
    <source>
        <dbReference type="Proteomes" id="UP001140172"/>
    </source>
</evidence>